<reference evidence="13" key="1">
    <citation type="submission" date="2025-08" db="UniProtKB">
        <authorList>
            <consortium name="RefSeq"/>
        </authorList>
    </citation>
    <scope>IDENTIFICATION</scope>
    <source>
        <tissue evidence="13">Blood</tissue>
    </source>
</reference>
<dbReference type="CTD" id="197"/>
<dbReference type="PANTHER" id="PTHR13814">
    <property type="entry name" value="FETUIN"/>
    <property type="match status" value="1"/>
</dbReference>
<feature type="domain" description="Cystatin fetuin-A-type" evidence="11">
    <location>
        <begin position="27"/>
        <end position="133"/>
    </location>
</feature>
<organism evidence="12 13">
    <name type="scientific">Puma concolor</name>
    <name type="common">Mountain lion</name>
    <name type="synonym">Felis concolor</name>
    <dbReference type="NCBI Taxonomy" id="9696"/>
    <lineage>
        <taxon>Eukaryota</taxon>
        <taxon>Metazoa</taxon>
        <taxon>Chordata</taxon>
        <taxon>Craniata</taxon>
        <taxon>Vertebrata</taxon>
        <taxon>Euteleostomi</taxon>
        <taxon>Mammalia</taxon>
        <taxon>Eutheria</taxon>
        <taxon>Laurasiatheria</taxon>
        <taxon>Carnivora</taxon>
        <taxon>Feliformia</taxon>
        <taxon>Felidae</taxon>
        <taxon>Felinae</taxon>
        <taxon>Puma</taxon>
    </lineage>
</organism>
<evidence type="ECO:0000256" key="8">
    <source>
        <dbReference type="ARBA" id="ARBA00032001"/>
    </source>
</evidence>
<evidence type="ECO:0000313" key="13">
    <source>
        <dbReference type="RefSeq" id="XP_025769675.1"/>
    </source>
</evidence>
<dbReference type="SMART" id="SM00043">
    <property type="entry name" value="CY"/>
    <property type="match status" value="2"/>
</dbReference>
<dbReference type="InterPro" id="IPR046350">
    <property type="entry name" value="Cystatin_sf"/>
</dbReference>
<dbReference type="CDD" id="cd00042">
    <property type="entry name" value="CY"/>
    <property type="match status" value="2"/>
</dbReference>
<evidence type="ECO:0000256" key="6">
    <source>
        <dbReference type="ARBA" id="ARBA00023157"/>
    </source>
</evidence>
<dbReference type="InterPro" id="IPR050735">
    <property type="entry name" value="Kininogen_Fetuin_HRG"/>
</dbReference>
<keyword evidence="3" id="KW-0964">Secreted</keyword>
<sequence>MKSVALLLCLAQLWGCQATPHIPGLVYRELDCDDPETEQAALVAVDYINNHVLQGYKHTLNQIDKVKVWPRRPMGEVFELEIDTLETTCYIRDPTPVANCTVRQLMEHAVEGDCDFQVLKQDGQFTVLFAKCDSSPDSAEDVLKVCPQCPLLAPLNDTKVVHAVEVALTAFNTQSNGSYFQLVEVSRAQLVPLPPSTYVEFAVAATDCVAAEVTDPAKCNLLAEKPVLPQPQPDGTEASPVADSAVTAPPPADPPAAALVVGPVVVAAPQAPLPGHRAHYDLRHAFMGVASVESASGEAVHVGKVPNVAQPSVPAAAGPVVRPCPGRIRHFKI</sequence>
<dbReference type="PANTHER" id="PTHR13814:SF6">
    <property type="entry name" value="ALPHA-2-HS-GLYCOPROTEIN"/>
    <property type="match status" value="1"/>
</dbReference>
<dbReference type="GO" id="GO:0004869">
    <property type="term" value="F:cysteine-type endopeptidase inhibitor activity"/>
    <property type="evidence" value="ECO:0007669"/>
    <property type="project" value="InterPro"/>
</dbReference>
<evidence type="ECO:0000256" key="7">
    <source>
        <dbReference type="ARBA" id="ARBA00023180"/>
    </source>
</evidence>
<evidence type="ECO:0000256" key="1">
    <source>
        <dbReference type="ARBA" id="ARBA00004613"/>
    </source>
</evidence>
<dbReference type="GeneID" id="112850262"/>
<name>A0A6P6H1S6_PUMCO</name>
<dbReference type="PROSITE" id="PS51529">
    <property type="entry name" value="CYSTATIN_FETUIN_A"/>
    <property type="match status" value="2"/>
</dbReference>
<feature type="chain" id="PRO_5027740306" description="Alpha-2-HS-glycoprotein" evidence="10">
    <location>
        <begin position="19"/>
        <end position="333"/>
    </location>
</feature>
<evidence type="ECO:0000256" key="3">
    <source>
        <dbReference type="ARBA" id="ARBA00022525"/>
    </source>
</evidence>
<keyword evidence="6" id="KW-1015">Disulfide bond</keyword>
<evidence type="ECO:0000256" key="9">
    <source>
        <dbReference type="SAM" id="MobiDB-lite"/>
    </source>
</evidence>
<dbReference type="Pfam" id="PF00031">
    <property type="entry name" value="Cystatin"/>
    <property type="match status" value="1"/>
</dbReference>
<accession>A0A6P6H1S6</accession>
<dbReference type="FunFam" id="3.10.450.10:FF:000009">
    <property type="entry name" value="Alpha-2-HS-glycoprotein 2"/>
    <property type="match status" value="1"/>
</dbReference>
<dbReference type="Proteomes" id="UP000515131">
    <property type="component" value="Unplaced"/>
</dbReference>
<evidence type="ECO:0000256" key="5">
    <source>
        <dbReference type="ARBA" id="ARBA00022737"/>
    </source>
</evidence>
<evidence type="ECO:0000313" key="12">
    <source>
        <dbReference type="Proteomes" id="UP000515131"/>
    </source>
</evidence>
<dbReference type="Gene3D" id="3.10.450.10">
    <property type="match status" value="2"/>
</dbReference>
<evidence type="ECO:0000256" key="2">
    <source>
        <dbReference type="ARBA" id="ARBA00019375"/>
    </source>
</evidence>
<keyword evidence="7" id="KW-0325">Glycoprotein</keyword>
<feature type="domain" description="Cystatin fetuin-A-type" evidence="11">
    <location>
        <begin position="144"/>
        <end position="264"/>
    </location>
</feature>
<protein>
    <recommendedName>
        <fullName evidence="2">Alpha-2-HS-glycoprotein</fullName>
    </recommendedName>
    <alternativeName>
        <fullName evidence="8">Fetuin-A</fullName>
    </alternativeName>
</protein>
<feature type="region of interest" description="Disordered" evidence="9">
    <location>
        <begin position="226"/>
        <end position="248"/>
    </location>
</feature>
<proteinExistence type="predicted"/>
<dbReference type="AlphaFoldDB" id="A0A6P6H1S6"/>
<comment type="subcellular location">
    <subcellularLocation>
        <location evidence="1">Secreted</location>
    </subcellularLocation>
</comment>
<keyword evidence="4 10" id="KW-0732">Signal</keyword>
<keyword evidence="12" id="KW-1185">Reference proteome</keyword>
<evidence type="ECO:0000256" key="10">
    <source>
        <dbReference type="SAM" id="SignalP"/>
    </source>
</evidence>
<dbReference type="InterPro" id="IPR000010">
    <property type="entry name" value="Cystatin_dom"/>
</dbReference>
<evidence type="ECO:0000259" key="11">
    <source>
        <dbReference type="PROSITE" id="PS51529"/>
    </source>
</evidence>
<keyword evidence="5" id="KW-0677">Repeat</keyword>
<dbReference type="SUPFAM" id="SSF54403">
    <property type="entry name" value="Cystatin/monellin"/>
    <property type="match status" value="2"/>
</dbReference>
<feature type="compositionally biased region" description="Low complexity" evidence="9">
    <location>
        <begin position="238"/>
        <end position="247"/>
    </location>
</feature>
<dbReference type="GO" id="GO:0072562">
    <property type="term" value="C:blood microparticle"/>
    <property type="evidence" value="ECO:0007669"/>
    <property type="project" value="TreeGrafter"/>
</dbReference>
<dbReference type="RefSeq" id="XP_025769675.1">
    <property type="nucleotide sequence ID" value="XM_025913890.1"/>
</dbReference>
<gene>
    <name evidence="13" type="primary">AHSG</name>
</gene>
<evidence type="ECO:0000256" key="4">
    <source>
        <dbReference type="ARBA" id="ARBA00022729"/>
    </source>
</evidence>
<dbReference type="InterPro" id="IPR025760">
    <property type="entry name" value="Cystatin_Fetuin_A"/>
</dbReference>
<dbReference type="GO" id="GO:0031012">
    <property type="term" value="C:extracellular matrix"/>
    <property type="evidence" value="ECO:0007669"/>
    <property type="project" value="TreeGrafter"/>
</dbReference>
<feature type="signal peptide" evidence="10">
    <location>
        <begin position="1"/>
        <end position="18"/>
    </location>
</feature>